<reference evidence="2 3" key="1">
    <citation type="submission" date="2016-08" db="EMBL/GenBank/DDBJ databases">
        <title>The complete genome of Streptomyces subrutilus 10-1-1.</title>
        <authorList>
            <person name="Chen X."/>
        </authorList>
    </citation>
    <scope>NUCLEOTIDE SEQUENCE [LARGE SCALE GENOMIC DNA]</scope>
    <source>
        <strain evidence="2 3">10-1-1</strain>
    </source>
</reference>
<accession>A0A1E5Q0F8</accession>
<keyword evidence="3" id="KW-1185">Reference proteome</keyword>
<evidence type="ECO:0000313" key="2">
    <source>
        <dbReference type="EMBL" id="OEJ35287.1"/>
    </source>
</evidence>
<evidence type="ECO:0000313" key="3">
    <source>
        <dbReference type="Proteomes" id="UP000095705"/>
    </source>
</evidence>
<dbReference type="Pfam" id="PF18546">
    <property type="entry name" value="MetOD1"/>
    <property type="match status" value="1"/>
</dbReference>
<dbReference type="RefSeq" id="WP_069923473.1">
    <property type="nucleotide sequence ID" value="NZ_MEHK01000001.1"/>
</dbReference>
<organism evidence="2 3">
    <name type="scientific">Streptomyces subrutilus</name>
    <dbReference type="NCBI Taxonomy" id="36818"/>
    <lineage>
        <taxon>Bacteria</taxon>
        <taxon>Bacillati</taxon>
        <taxon>Actinomycetota</taxon>
        <taxon>Actinomycetes</taxon>
        <taxon>Kitasatosporales</taxon>
        <taxon>Streptomycetaceae</taxon>
        <taxon>Streptomyces</taxon>
    </lineage>
</organism>
<evidence type="ECO:0000259" key="1">
    <source>
        <dbReference type="Pfam" id="PF18546"/>
    </source>
</evidence>
<gene>
    <name evidence="2" type="ORF">BGK67_31885</name>
</gene>
<feature type="domain" description="Metanogen output" evidence="1">
    <location>
        <begin position="24"/>
        <end position="152"/>
    </location>
</feature>
<dbReference type="AlphaFoldDB" id="A0A1E5Q0F8"/>
<proteinExistence type="predicted"/>
<sequence>MTQAKDANIPLDRDIFLRTLVRELATSLESIVGLAEASGYISVVGQTVGAHIGDMYTSALAVDRLSRQQVADVLVDLKQRIHGDFYIIEQDDQKIVLGTRSCPFAEKVIGRESMCMMTSNVFGTIAAHNLGYAQVELVETIARGAAGCRVVVHLVPGADAGRGSGREYFGDAPPGLGAFAAGSVVE</sequence>
<dbReference type="OrthoDB" id="4350801at2"/>
<name>A0A1E5Q0F8_9ACTN</name>
<dbReference type="EMBL" id="MEHK01000001">
    <property type="protein sequence ID" value="OEJ35287.1"/>
    <property type="molecule type" value="Genomic_DNA"/>
</dbReference>
<dbReference type="STRING" id="36818.BGK67_31885"/>
<dbReference type="InterPro" id="IPR041359">
    <property type="entry name" value="MetOD1"/>
</dbReference>
<comment type="caution">
    <text evidence="2">The sequence shown here is derived from an EMBL/GenBank/DDBJ whole genome shotgun (WGS) entry which is preliminary data.</text>
</comment>
<protein>
    <submittedName>
        <fullName evidence="2">Transcriptional regulator</fullName>
    </submittedName>
</protein>
<dbReference type="Proteomes" id="UP000095705">
    <property type="component" value="Unassembled WGS sequence"/>
</dbReference>